<organism evidence="1 2">
    <name type="scientific">Ramazzottius varieornatus</name>
    <name type="common">Water bear</name>
    <name type="synonym">Tardigrade</name>
    <dbReference type="NCBI Taxonomy" id="947166"/>
    <lineage>
        <taxon>Eukaryota</taxon>
        <taxon>Metazoa</taxon>
        <taxon>Ecdysozoa</taxon>
        <taxon>Tardigrada</taxon>
        <taxon>Eutardigrada</taxon>
        <taxon>Parachela</taxon>
        <taxon>Hypsibioidea</taxon>
        <taxon>Ramazzottiidae</taxon>
        <taxon>Ramazzottius</taxon>
    </lineage>
</organism>
<accession>A0A1D1UJU3</accession>
<comment type="caution">
    <text evidence="1">The sequence shown here is derived from an EMBL/GenBank/DDBJ whole genome shotgun (WGS) entry which is preliminary data.</text>
</comment>
<keyword evidence="2" id="KW-1185">Reference proteome</keyword>
<dbReference type="AlphaFoldDB" id="A0A1D1UJU3"/>
<gene>
    <name evidence="1" type="primary">RvY_01307</name>
    <name evidence="1" type="synonym">RvY_01307.1</name>
    <name evidence="1" type="ORF">RvY_01307-1</name>
</gene>
<evidence type="ECO:0000313" key="1">
    <source>
        <dbReference type="EMBL" id="GAU88655.1"/>
    </source>
</evidence>
<proteinExistence type="predicted"/>
<evidence type="ECO:0000313" key="2">
    <source>
        <dbReference type="Proteomes" id="UP000186922"/>
    </source>
</evidence>
<sequence>MGFSHDLPNKNLAEAEHKALEAFFGKHKDLKEVAERLLKMYADQLTHLFQCMKNQGKYRVREEFAKDLLLSRKGAHDERHIVAKLKNMFPKIRRAGDGAHCNPAPAPGKSSSVSLPELPEFLTTSLAPMFAHSWNRAMELLSGGDVSDWIVQLSDLEWLNFKNRQPVAIVREVLTSEKKKNI</sequence>
<name>A0A1D1UJU3_RAMVA</name>
<protein>
    <submittedName>
        <fullName evidence="1">Uncharacterized protein</fullName>
    </submittedName>
</protein>
<dbReference type="EMBL" id="BDGG01000001">
    <property type="protein sequence ID" value="GAU88655.1"/>
    <property type="molecule type" value="Genomic_DNA"/>
</dbReference>
<dbReference type="Proteomes" id="UP000186922">
    <property type="component" value="Unassembled WGS sequence"/>
</dbReference>
<reference evidence="1 2" key="1">
    <citation type="journal article" date="2016" name="Nat. Commun.">
        <title>Extremotolerant tardigrade genome and improved radiotolerance of human cultured cells by tardigrade-unique protein.</title>
        <authorList>
            <person name="Hashimoto T."/>
            <person name="Horikawa D.D."/>
            <person name="Saito Y."/>
            <person name="Kuwahara H."/>
            <person name="Kozuka-Hata H."/>
            <person name="Shin-I T."/>
            <person name="Minakuchi Y."/>
            <person name="Ohishi K."/>
            <person name="Motoyama A."/>
            <person name="Aizu T."/>
            <person name="Enomoto A."/>
            <person name="Kondo K."/>
            <person name="Tanaka S."/>
            <person name="Hara Y."/>
            <person name="Koshikawa S."/>
            <person name="Sagara H."/>
            <person name="Miura T."/>
            <person name="Yokobori S."/>
            <person name="Miyagawa K."/>
            <person name="Suzuki Y."/>
            <person name="Kubo T."/>
            <person name="Oyama M."/>
            <person name="Kohara Y."/>
            <person name="Fujiyama A."/>
            <person name="Arakawa K."/>
            <person name="Katayama T."/>
            <person name="Toyoda A."/>
            <person name="Kunieda T."/>
        </authorList>
    </citation>
    <scope>NUCLEOTIDE SEQUENCE [LARGE SCALE GENOMIC DNA]</scope>
    <source>
        <strain evidence="1 2">YOKOZUNA-1</strain>
    </source>
</reference>